<keyword evidence="4" id="KW-1133">Transmembrane helix</keyword>
<feature type="region of interest" description="Disordered" evidence="3">
    <location>
        <begin position="244"/>
        <end position="575"/>
    </location>
</feature>
<dbReference type="GO" id="GO:0003723">
    <property type="term" value="F:RNA binding"/>
    <property type="evidence" value="ECO:0007669"/>
    <property type="project" value="UniProtKB-UniRule"/>
</dbReference>
<dbReference type="PANTHER" id="PTHR46528:SF1">
    <property type="entry name" value="PROTEIN SON"/>
    <property type="match status" value="1"/>
</dbReference>
<feature type="transmembrane region" description="Helical" evidence="4">
    <location>
        <begin position="1518"/>
        <end position="1542"/>
    </location>
</feature>
<dbReference type="SMART" id="SM00028">
    <property type="entry name" value="TPR"/>
    <property type="match status" value="1"/>
</dbReference>
<dbReference type="Gene3D" id="3.30.160.20">
    <property type="match status" value="1"/>
</dbReference>
<sequence length="1648" mass="190758">MVDTSGTLLDGSKLSEGSVEKTQREANVRIKEESKSDDSSNDKETTSVSDKTKGKPTIDTDIKKEKNLSDGELSPEFEMIPPNLIKKEPRSPIHSSKKKRKSSSGDDEVQQLKKVKELEKTLKEKREQAKVVDDLFKKFITSKMKEVEQERKKKKKVKKEKRKGYPDEMSGLNEDAGNERKKKKKKVKVKKERKSKSPDEHLNIEIKSEKDNWGSENQRIYDEELRENEASNYYRYSNRFEDSYDCENRDSRSHHSQHSENAERNREYFQRRERERDRDKERDWNRERDRDRDRERDEYSEDYYEKRRNLSRNHYSRLDKQQLSQDDRYENYKEYSNVKRGMESRRQLDDSHRGYGGDREMFTNEHSINRREPTRYKTSQNYDRDEYNREDDAIEHSDRRSNYHRSRIENERNHDYESLDRGYYDSRDDRERWKRHENSDSRQDYDGYEKTKLRNYDNFGDSRNSHSRKYPRDQQEASDNFQREYRRDQRGRTKEQYHRESRKSLEKTSYRDDCKRKERSDSSYRVRSRESSEKRTSSAFEHKTRRGDHSNPPLFPPVKLLPLHSGRKKEQDYSAVPPCGYENIIINQINNQCDDSAQTQKEDNQTSDDQQVINNSESNETKEEQLKKCEEFVNLCLEESRRLEANKSPVEKENTENFDTNTQEPNNEKKQAPSPEKDIVKSSEEETEKVYSSNDAQIDEVERTTEEATKTEVEQNEKKVSNENGKQQEQGKTEKTASKEKTIENEAVKTSEKKTGKSRRERSKDRSSNRKDKKHHHRSRSRSSSRRNQSSSRSSRRRRRHRSDSEEKPQGKSGWDRNRPRSRDRQMIYEFQRTRSNKRRRSSRSSSEEKHRERHKEEYFEKQFSRAPPEGIIAIDKDKLREIAIKNAHKYAKKAALKPEEIAKLTQGKSIDELTSFCKTIADTRLSSSEDEKQEVSDDDMTASVKVKESNSIVMNIRNARQLPALTPAEKAHYAATLRLQFPVSSGNQHRTKEHEEVVPSTENVPGDADKAVEDILDKEKSSESQVDKPDEQNTNFSNTETSVFPDVSSEKVDISKVVAERLSAMRKLQQNPNDSQAISEVYKSQEKVSLWAQSKNLPGQFLGSTGVQPLSAKELSANSHQAWLKKDTFLKAGPVRGGIGKALLCKMGWREGTGLGRHEEGSLEPLLLDFKVDRKGLNTEGERKSSQIQSVAHNSASIMKDLSGKHPVSALMELCTRRRWGAPNFELVQQGGPPHKKNFLYKVIVNGVEYVSSTGSPNKKSAKAQAATLVLQELELTVYGARARAGTDSLRVFPVICAVDDGKSKLMDFLSLLPSLCALIVYSNTFKAGFVYDDSRAIEKNNDVLLKTPLTALFFNDFWGTKLTDPGSHGSYRPLCILTFRLQVYLHGLNASFFHIANVCLHGVVCYLLTILVQSLSRRKWQGILCGLLFSVHPIHSEAVAGIVGRADVLAAIFFLLTIINYVKYLKPVIKREWNLSAWGLPYLRHIVLARTRFANYNEQRAVGFMTGKFSGRDCKLVVLSASILVLSFFPAANLFFYVGFVIAERILYIPSIGYCILVCWGLEKRRIGIAAFFLLILILSAKTVIRNCDWNDEESLYKSGIDVNPAKAWGNLANVLNAKGQTKLAEYAYRKALSYRSNMADTHYNL</sequence>
<feature type="transmembrane region" description="Helical" evidence="4">
    <location>
        <begin position="1548"/>
        <end position="1564"/>
    </location>
</feature>
<evidence type="ECO:0000256" key="2">
    <source>
        <dbReference type="PROSITE-ProRule" id="PRU00266"/>
    </source>
</evidence>
<feature type="compositionally biased region" description="Basic and acidic residues" evidence="3">
    <location>
        <begin position="729"/>
        <end position="755"/>
    </location>
</feature>
<keyword evidence="8" id="KW-1185">Reference proteome</keyword>
<evidence type="ECO:0000259" key="6">
    <source>
        <dbReference type="PROSITE" id="PS50174"/>
    </source>
</evidence>
<evidence type="ECO:0000313" key="8">
    <source>
        <dbReference type="Proteomes" id="UP000549394"/>
    </source>
</evidence>
<evidence type="ECO:0000256" key="1">
    <source>
        <dbReference type="ARBA" id="ARBA00022884"/>
    </source>
</evidence>
<gene>
    <name evidence="7" type="ORF">DGYR_LOCUS192</name>
</gene>
<feature type="compositionally biased region" description="Polar residues" evidence="3">
    <location>
        <begin position="607"/>
        <end position="618"/>
    </location>
</feature>
<feature type="transmembrane region" description="Helical" evidence="4">
    <location>
        <begin position="1569"/>
        <end position="1587"/>
    </location>
</feature>
<feature type="compositionally biased region" description="Basic and acidic residues" evidence="3">
    <location>
        <begin position="700"/>
        <end position="721"/>
    </location>
</feature>
<dbReference type="Gene3D" id="1.25.40.10">
    <property type="entry name" value="Tetratricopeptide repeat domain"/>
    <property type="match status" value="1"/>
</dbReference>
<feature type="compositionally biased region" description="Polar residues" evidence="3">
    <location>
        <begin position="1033"/>
        <end position="1043"/>
    </location>
</feature>
<feature type="compositionally biased region" description="Basic and acidic residues" evidence="3">
    <location>
        <begin position="1008"/>
        <end position="1032"/>
    </location>
</feature>
<feature type="compositionally biased region" description="Basic and acidic residues" evidence="3">
    <location>
        <begin position="382"/>
        <end position="455"/>
    </location>
</feature>
<proteinExistence type="predicted"/>
<dbReference type="InterPro" id="IPR032922">
    <property type="entry name" value="SON"/>
</dbReference>
<evidence type="ECO:0000259" key="5">
    <source>
        <dbReference type="PROSITE" id="PS50137"/>
    </source>
</evidence>
<feature type="compositionally biased region" description="Basic and acidic residues" evidence="3">
    <location>
        <begin position="470"/>
        <end position="542"/>
    </location>
</feature>
<dbReference type="EMBL" id="CAJFCJ010000001">
    <property type="protein sequence ID" value="CAD5110832.1"/>
    <property type="molecule type" value="Genomic_DNA"/>
</dbReference>
<feature type="compositionally biased region" description="Basic and acidic residues" evidence="3">
    <location>
        <begin position="846"/>
        <end position="863"/>
    </location>
</feature>
<keyword evidence="4" id="KW-0812">Transmembrane</keyword>
<feature type="compositionally biased region" description="Basic residues" evidence="3">
    <location>
        <begin position="180"/>
        <end position="194"/>
    </location>
</feature>
<dbReference type="InterPro" id="IPR014720">
    <property type="entry name" value="dsRBD_dom"/>
</dbReference>
<dbReference type="OrthoDB" id="786951at2759"/>
<feature type="region of interest" description="Disordered" evidence="3">
    <location>
        <begin position="640"/>
        <end position="863"/>
    </location>
</feature>
<feature type="compositionally biased region" description="Basic and acidic residues" evidence="3">
    <location>
        <begin position="803"/>
        <end position="827"/>
    </location>
</feature>
<dbReference type="GO" id="GO:0051726">
    <property type="term" value="P:regulation of cell cycle"/>
    <property type="evidence" value="ECO:0007669"/>
    <property type="project" value="InterPro"/>
</dbReference>
<feature type="compositionally biased region" description="Basic and acidic residues" evidence="3">
    <location>
        <begin position="195"/>
        <end position="217"/>
    </location>
</feature>
<feature type="region of interest" description="Disordered" evidence="3">
    <location>
        <begin position="986"/>
        <end position="1045"/>
    </location>
</feature>
<evidence type="ECO:0000256" key="3">
    <source>
        <dbReference type="SAM" id="MobiDB-lite"/>
    </source>
</evidence>
<dbReference type="SUPFAM" id="SSF54768">
    <property type="entry name" value="dsRNA-binding domain-like"/>
    <property type="match status" value="1"/>
</dbReference>
<feature type="domain" description="DRBM" evidence="5">
    <location>
        <begin position="1207"/>
        <end position="1277"/>
    </location>
</feature>
<name>A0A7I8V417_9ANNE</name>
<evidence type="ECO:0000313" key="7">
    <source>
        <dbReference type="EMBL" id="CAD5110832.1"/>
    </source>
</evidence>
<feature type="domain" description="G-patch" evidence="6">
    <location>
        <begin position="1137"/>
        <end position="1183"/>
    </location>
</feature>
<feature type="compositionally biased region" description="Basic and acidic residues" evidence="3">
    <location>
        <begin position="666"/>
        <end position="684"/>
    </location>
</feature>
<feature type="compositionally biased region" description="Basic and acidic residues" evidence="3">
    <location>
        <begin position="640"/>
        <end position="655"/>
    </location>
</feature>
<dbReference type="SMART" id="SM00443">
    <property type="entry name" value="G_patch"/>
    <property type="match status" value="1"/>
</dbReference>
<dbReference type="Pfam" id="PF01585">
    <property type="entry name" value="G-patch"/>
    <property type="match status" value="1"/>
</dbReference>
<accession>A0A7I8V417</accession>
<feature type="compositionally biased region" description="Basic residues" evidence="3">
    <location>
        <begin position="152"/>
        <end position="162"/>
    </location>
</feature>
<feature type="transmembrane region" description="Helical" evidence="4">
    <location>
        <begin position="1385"/>
        <end position="1410"/>
    </location>
</feature>
<feature type="region of interest" description="Disordered" evidence="3">
    <location>
        <begin position="593"/>
        <end position="625"/>
    </location>
</feature>
<dbReference type="InterPro" id="IPR000467">
    <property type="entry name" value="G_patch_dom"/>
</dbReference>
<evidence type="ECO:0000256" key="4">
    <source>
        <dbReference type="SAM" id="Phobius"/>
    </source>
</evidence>
<feature type="region of interest" description="Disordered" evidence="3">
    <location>
        <begin position="1"/>
        <end position="112"/>
    </location>
</feature>
<dbReference type="PROSITE" id="PS50174">
    <property type="entry name" value="G_PATCH"/>
    <property type="match status" value="1"/>
</dbReference>
<dbReference type="PANTHER" id="PTHR46528">
    <property type="entry name" value="PROTEIN SON"/>
    <property type="match status" value="1"/>
</dbReference>
<dbReference type="Proteomes" id="UP000549394">
    <property type="component" value="Unassembled WGS sequence"/>
</dbReference>
<dbReference type="FunFam" id="3.30.160.20:FF:000007">
    <property type="entry name" value="Double-stranded RNA-binding protein Staufen homolog 1"/>
    <property type="match status" value="1"/>
</dbReference>
<dbReference type="PROSITE" id="PS50137">
    <property type="entry name" value="DS_RBD"/>
    <property type="match status" value="1"/>
</dbReference>
<feature type="compositionally biased region" description="Basic and acidic residues" evidence="3">
    <location>
        <begin position="244"/>
        <end position="308"/>
    </location>
</feature>
<feature type="compositionally biased region" description="Basic residues" evidence="3">
    <location>
        <begin position="771"/>
        <end position="785"/>
    </location>
</feature>
<feature type="compositionally biased region" description="Basic and acidic residues" evidence="3">
    <location>
        <begin position="18"/>
        <end position="69"/>
    </location>
</feature>
<keyword evidence="1 2" id="KW-0694">RNA-binding</keyword>
<feature type="compositionally biased region" description="Basic and acidic residues" evidence="3">
    <location>
        <begin position="316"/>
        <end position="375"/>
    </location>
</feature>
<comment type="caution">
    <text evidence="7">The sequence shown here is derived from an EMBL/GenBank/DDBJ whole genome shotgun (WGS) entry which is preliminary data.</text>
</comment>
<reference evidence="7 8" key="1">
    <citation type="submission" date="2020-08" db="EMBL/GenBank/DDBJ databases">
        <authorList>
            <person name="Hejnol A."/>
        </authorList>
    </citation>
    <scope>NUCLEOTIDE SEQUENCE [LARGE SCALE GENOMIC DNA]</scope>
</reference>
<feature type="region of interest" description="Disordered" evidence="3">
    <location>
        <begin position="143"/>
        <end position="217"/>
    </location>
</feature>
<protein>
    <submittedName>
        <fullName evidence="7">DgyrCDS194</fullName>
    </submittedName>
</protein>
<feature type="transmembrane region" description="Helical" evidence="4">
    <location>
        <begin position="1422"/>
        <end position="1438"/>
    </location>
</feature>
<dbReference type="InterPro" id="IPR019734">
    <property type="entry name" value="TPR_rpt"/>
</dbReference>
<dbReference type="SUPFAM" id="SSF48452">
    <property type="entry name" value="TPR-like"/>
    <property type="match status" value="1"/>
</dbReference>
<dbReference type="GO" id="GO:0048024">
    <property type="term" value="P:regulation of mRNA splicing, via spliceosome"/>
    <property type="evidence" value="ECO:0007669"/>
    <property type="project" value="TreeGrafter"/>
</dbReference>
<dbReference type="SMART" id="SM00358">
    <property type="entry name" value="DSRM"/>
    <property type="match status" value="1"/>
</dbReference>
<dbReference type="Pfam" id="PF00035">
    <property type="entry name" value="dsrm"/>
    <property type="match status" value="1"/>
</dbReference>
<dbReference type="CDD" id="cd19870">
    <property type="entry name" value="DSRM_SON-like"/>
    <property type="match status" value="1"/>
</dbReference>
<feature type="transmembrane region" description="Helical" evidence="4">
    <location>
        <begin position="1444"/>
        <end position="1464"/>
    </location>
</feature>
<organism evidence="7 8">
    <name type="scientific">Dimorphilus gyrociliatus</name>
    <dbReference type="NCBI Taxonomy" id="2664684"/>
    <lineage>
        <taxon>Eukaryota</taxon>
        <taxon>Metazoa</taxon>
        <taxon>Spiralia</taxon>
        <taxon>Lophotrochozoa</taxon>
        <taxon>Annelida</taxon>
        <taxon>Polychaeta</taxon>
        <taxon>Polychaeta incertae sedis</taxon>
        <taxon>Dinophilidae</taxon>
        <taxon>Dimorphilus</taxon>
    </lineage>
</organism>
<dbReference type="InterPro" id="IPR011990">
    <property type="entry name" value="TPR-like_helical_dom_sf"/>
</dbReference>
<keyword evidence="4" id="KW-0472">Membrane</keyword>